<dbReference type="EMBL" id="SDMP01000013">
    <property type="protein sequence ID" value="RYR17204.1"/>
    <property type="molecule type" value="Genomic_DNA"/>
</dbReference>
<evidence type="ECO:0000256" key="3">
    <source>
        <dbReference type="SAM" id="MobiDB-lite"/>
    </source>
</evidence>
<evidence type="ECO:0000256" key="2">
    <source>
        <dbReference type="SAM" id="Coils"/>
    </source>
</evidence>
<proteinExistence type="inferred from homology"/>
<dbReference type="AlphaFoldDB" id="A0A444ZSY7"/>
<dbReference type="InterPro" id="IPR013272">
    <property type="entry name" value="Vps72/YL1_C"/>
</dbReference>
<sequence>MPAPAARPPEVKEPWNSATPAAPRPCVVSDACMVAASPRPRVVVTRSPPAPPRPCVVSEASLVVASPRPCVVVTRWSAAGSPRRCVLTGYPTIRFSRLERAILIRVPIPELPEKCCEPPAIESLPSPASHGELGAGATGCASGSVHKKKRLIFPGKKLPKPKKSKKKQKVLSKLERSPNDDDDDDDEDNDDDDDDKPDKEPVPEEHHDTRDDGGEKIIRKSTRTAVIVRQAERDAIRALQASMKGYYLAYNIDSKAVRLVLICSWFELLFIFQPQTVKKKKEGEEKRMTQEEMLLEAAQTEIMNLRNLERVLAREEEVKRKAIVHKTVYNGPQIRYISKDGYTYLEFIKGSSFHSDIATTPVQYPEQPLCAITGLPAKYRDPKTGLPYATKEAFKEIRQRFAEENANNRKQMAMGILYDSVSGCGFSLKQKRSMVPDKSVHTNFRPYARFRRMPASEDEDSD</sequence>
<dbReference type="SMART" id="SM00993">
    <property type="entry name" value="YL1_C"/>
    <property type="match status" value="1"/>
</dbReference>
<dbReference type="Proteomes" id="UP000289738">
    <property type="component" value="Chromosome B03"/>
</dbReference>
<feature type="compositionally biased region" description="Basic and acidic residues" evidence="3">
    <location>
        <begin position="196"/>
        <end position="218"/>
    </location>
</feature>
<accession>A0A444ZSY7</accession>
<dbReference type="PANTHER" id="PTHR13275">
    <property type="entry name" value="YL-1 PROTEIN TRANSCRIPTION FACTOR-LIKE 1"/>
    <property type="match status" value="1"/>
</dbReference>
<evidence type="ECO:0000259" key="4">
    <source>
        <dbReference type="SMART" id="SM00993"/>
    </source>
</evidence>
<feature type="coiled-coil region" evidence="2">
    <location>
        <begin position="281"/>
        <end position="315"/>
    </location>
</feature>
<feature type="compositionally biased region" description="Acidic residues" evidence="3">
    <location>
        <begin position="180"/>
        <end position="195"/>
    </location>
</feature>
<dbReference type="InterPro" id="IPR046757">
    <property type="entry name" value="YL1_N"/>
</dbReference>
<evidence type="ECO:0000256" key="1">
    <source>
        <dbReference type="ARBA" id="ARBA00006832"/>
    </source>
</evidence>
<comment type="similarity">
    <text evidence="1">Belongs to the VPS72/YL1 family.</text>
</comment>
<dbReference type="Pfam" id="PF05764">
    <property type="entry name" value="YL1"/>
    <property type="match status" value="1"/>
</dbReference>
<feature type="domain" description="Vps72/YL1 C-terminal" evidence="4">
    <location>
        <begin position="368"/>
        <end position="397"/>
    </location>
</feature>
<dbReference type="STRING" id="3818.A0A444ZSY7"/>
<dbReference type="GO" id="GO:0005634">
    <property type="term" value="C:nucleus"/>
    <property type="evidence" value="ECO:0007669"/>
    <property type="project" value="TreeGrafter"/>
</dbReference>
<gene>
    <name evidence="5" type="ORF">Ahy_B03g061981</name>
</gene>
<evidence type="ECO:0000313" key="6">
    <source>
        <dbReference type="Proteomes" id="UP000289738"/>
    </source>
</evidence>
<feature type="region of interest" description="Disordered" evidence="3">
    <location>
        <begin position="1"/>
        <end position="22"/>
    </location>
</feature>
<evidence type="ECO:0000313" key="5">
    <source>
        <dbReference type="EMBL" id="RYR17204.1"/>
    </source>
</evidence>
<dbReference type="Pfam" id="PF08265">
    <property type="entry name" value="YL1_C"/>
    <property type="match status" value="1"/>
</dbReference>
<comment type="caution">
    <text evidence="5">The sequence shown here is derived from an EMBL/GenBank/DDBJ whole genome shotgun (WGS) entry which is preliminary data.</text>
</comment>
<keyword evidence="2" id="KW-0175">Coiled coil</keyword>
<keyword evidence="6" id="KW-1185">Reference proteome</keyword>
<protein>
    <recommendedName>
        <fullName evidence="4">Vps72/YL1 C-terminal domain-containing protein</fullName>
    </recommendedName>
</protein>
<feature type="region of interest" description="Disordered" evidence="3">
    <location>
        <begin position="122"/>
        <end position="218"/>
    </location>
</feature>
<organism evidence="5 6">
    <name type="scientific">Arachis hypogaea</name>
    <name type="common">Peanut</name>
    <dbReference type="NCBI Taxonomy" id="3818"/>
    <lineage>
        <taxon>Eukaryota</taxon>
        <taxon>Viridiplantae</taxon>
        <taxon>Streptophyta</taxon>
        <taxon>Embryophyta</taxon>
        <taxon>Tracheophyta</taxon>
        <taxon>Spermatophyta</taxon>
        <taxon>Magnoliopsida</taxon>
        <taxon>eudicotyledons</taxon>
        <taxon>Gunneridae</taxon>
        <taxon>Pentapetalae</taxon>
        <taxon>rosids</taxon>
        <taxon>fabids</taxon>
        <taxon>Fabales</taxon>
        <taxon>Fabaceae</taxon>
        <taxon>Papilionoideae</taxon>
        <taxon>50 kb inversion clade</taxon>
        <taxon>dalbergioids sensu lato</taxon>
        <taxon>Dalbergieae</taxon>
        <taxon>Pterocarpus clade</taxon>
        <taxon>Arachis</taxon>
    </lineage>
</organism>
<dbReference type="PANTHER" id="PTHR13275:SF4">
    <property type="entry name" value="VACUOLAR PROTEIN SORTING-ASSOCIATED PROTEIN 72 HOMOLOG"/>
    <property type="match status" value="1"/>
</dbReference>
<feature type="compositionally biased region" description="Basic residues" evidence="3">
    <location>
        <begin position="145"/>
        <end position="170"/>
    </location>
</feature>
<name>A0A444ZSY7_ARAHY</name>
<reference evidence="5 6" key="1">
    <citation type="submission" date="2019-01" db="EMBL/GenBank/DDBJ databases">
        <title>Sequencing of cultivated peanut Arachis hypogaea provides insights into genome evolution and oil improvement.</title>
        <authorList>
            <person name="Chen X."/>
        </authorList>
    </citation>
    <scope>NUCLEOTIDE SEQUENCE [LARGE SCALE GENOMIC DNA]</scope>
    <source>
        <strain evidence="6">cv. Fuhuasheng</strain>
        <tissue evidence="5">Leaves</tissue>
    </source>
</reference>